<reference evidence="5 6" key="1">
    <citation type="submission" date="2017-05" db="EMBL/GenBank/DDBJ databases">
        <authorList>
            <person name="Song R."/>
            <person name="Chenine A.L."/>
            <person name="Ruprecht R.M."/>
        </authorList>
    </citation>
    <scope>NUCLEOTIDE SEQUENCE [LARGE SCALE GENOMIC DNA]</scope>
    <source>
        <strain evidence="5 6">CECT 8899</strain>
    </source>
</reference>
<dbReference type="PANTHER" id="PTHR44757:SF2">
    <property type="entry name" value="BIOFILM ARCHITECTURE MAINTENANCE PROTEIN MBAA"/>
    <property type="match status" value="1"/>
</dbReference>
<dbReference type="PANTHER" id="PTHR44757">
    <property type="entry name" value="DIGUANYLATE CYCLASE DGCP"/>
    <property type="match status" value="1"/>
</dbReference>
<dbReference type="CDD" id="cd01948">
    <property type="entry name" value="EAL"/>
    <property type="match status" value="1"/>
</dbReference>
<feature type="domain" description="PAS" evidence="1">
    <location>
        <begin position="56"/>
        <end position="97"/>
    </location>
</feature>
<dbReference type="SMART" id="SM00091">
    <property type="entry name" value="PAS"/>
    <property type="match status" value="1"/>
</dbReference>
<dbReference type="NCBIfam" id="TIGR00229">
    <property type="entry name" value="sensory_box"/>
    <property type="match status" value="1"/>
</dbReference>
<dbReference type="PROSITE" id="PS50887">
    <property type="entry name" value="GGDEF"/>
    <property type="match status" value="1"/>
</dbReference>
<dbReference type="InterPro" id="IPR052155">
    <property type="entry name" value="Biofilm_reg_signaling"/>
</dbReference>
<dbReference type="InterPro" id="IPR000700">
    <property type="entry name" value="PAS-assoc_C"/>
</dbReference>
<dbReference type="SUPFAM" id="SSF141868">
    <property type="entry name" value="EAL domain-like"/>
    <property type="match status" value="1"/>
</dbReference>
<dbReference type="Gene3D" id="3.30.450.20">
    <property type="entry name" value="PAS domain"/>
    <property type="match status" value="1"/>
</dbReference>
<feature type="domain" description="PAC" evidence="2">
    <location>
        <begin position="125"/>
        <end position="177"/>
    </location>
</feature>
<dbReference type="OrthoDB" id="9814202at2"/>
<accession>A0A238L8H9</accession>
<proteinExistence type="predicted"/>
<dbReference type="InterPro" id="IPR000160">
    <property type="entry name" value="GGDEF_dom"/>
</dbReference>
<gene>
    <name evidence="5" type="primary">cph2_1</name>
    <name evidence="5" type="ORF">LOM8899_00022</name>
</gene>
<dbReference type="InterPro" id="IPR013767">
    <property type="entry name" value="PAS_fold"/>
</dbReference>
<organism evidence="5 6">
    <name type="scientific">Flavimaricola marinus</name>
    <dbReference type="NCBI Taxonomy" id="1819565"/>
    <lineage>
        <taxon>Bacteria</taxon>
        <taxon>Pseudomonadati</taxon>
        <taxon>Pseudomonadota</taxon>
        <taxon>Alphaproteobacteria</taxon>
        <taxon>Rhodobacterales</taxon>
        <taxon>Paracoccaceae</taxon>
        <taxon>Flavimaricola</taxon>
    </lineage>
</organism>
<evidence type="ECO:0000259" key="2">
    <source>
        <dbReference type="PROSITE" id="PS50113"/>
    </source>
</evidence>
<dbReference type="Pfam" id="PF00563">
    <property type="entry name" value="EAL"/>
    <property type="match status" value="1"/>
</dbReference>
<dbReference type="Pfam" id="PF00990">
    <property type="entry name" value="GGDEF"/>
    <property type="match status" value="1"/>
</dbReference>
<dbReference type="RefSeq" id="WP_133064951.1">
    <property type="nucleotide sequence ID" value="NZ_FXZK01000001.1"/>
</dbReference>
<dbReference type="Proteomes" id="UP000201613">
    <property type="component" value="Unassembled WGS sequence"/>
</dbReference>
<dbReference type="InterPro" id="IPR029787">
    <property type="entry name" value="Nucleotide_cyclase"/>
</dbReference>
<dbReference type="EMBL" id="FXZK01000001">
    <property type="protein sequence ID" value="SMY05901.1"/>
    <property type="molecule type" value="Genomic_DNA"/>
</dbReference>
<dbReference type="SUPFAM" id="SSF55073">
    <property type="entry name" value="Nucleotide cyclase"/>
    <property type="match status" value="1"/>
</dbReference>
<dbReference type="SMART" id="SM00052">
    <property type="entry name" value="EAL"/>
    <property type="match status" value="1"/>
</dbReference>
<dbReference type="PROSITE" id="PS50883">
    <property type="entry name" value="EAL"/>
    <property type="match status" value="1"/>
</dbReference>
<evidence type="ECO:0000259" key="4">
    <source>
        <dbReference type="PROSITE" id="PS50887"/>
    </source>
</evidence>
<dbReference type="SMART" id="SM00267">
    <property type="entry name" value="GGDEF"/>
    <property type="match status" value="1"/>
</dbReference>
<dbReference type="InterPro" id="IPR035965">
    <property type="entry name" value="PAS-like_dom_sf"/>
</dbReference>
<keyword evidence="6" id="KW-1185">Reference proteome</keyword>
<dbReference type="NCBIfam" id="TIGR00254">
    <property type="entry name" value="GGDEF"/>
    <property type="match status" value="1"/>
</dbReference>
<dbReference type="CDD" id="cd00130">
    <property type="entry name" value="PAS"/>
    <property type="match status" value="1"/>
</dbReference>
<evidence type="ECO:0000259" key="3">
    <source>
        <dbReference type="PROSITE" id="PS50883"/>
    </source>
</evidence>
<dbReference type="Pfam" id="PF00989">
    <property type="entry name" value="PAS"/>
    <property type="match status" value="1"/>
</dbReference>
<dbReference type="InterPro" id="IPR043128">
    <property type="entry name" value="Rev_trsase/Diguanyl_cyclase"/>
</dbReference>
<feature type="domain" description="EAL" evidence="3">
    <location>
        <begin position="358"/>
        <end position="615"/>
    </location>
</feature>
<dbReference type="Gene3D" id="3.20.20.450">
    <property type="entry name" value="EAL domain"/>
    <property type="match status" value="1"/>
</dbReference>
<dbReference type="CDD" id="cd01949">
    <property type="entry name" value="GGDEF"/>
    <property type="match status" value="1"/>
</dbReference>
<dbReference type="InterPro" id="IPR035919">
    <property type="entry name" value="EAL_sf"/>
</dbReference>
<dbReference type="InterPro" id="IPR001633">
    <property type="entry name" value="EAL_dom"/>
</dbReference>
<evidence type="ECO:0000259" key="1">
    <source>
        <dbReference type="PROSITE" id="PS50112"/>
    </source>
</evidence>
<dbReference type="Gene3D" id="3.30.70.270">
    <property type="match status" value="1"/>
</dbReference>
<name>A0A238L8H9_9RHOB</name>
<evidence type="ECO:0000313" key="6">
    <source>
        <dbReference type="Proteomes" id="UP000201613"/>
    </source>
</evidence>
<dbReference type="SUPFAM" id="SSF55785">
    <property type="entry name" value="PYP-like sensor domain (PAS domain)"/>
    <property type="match status" value="1"/>
</dbReference>
<evidence type="ECO:0000313" key="5">
    <source>
        <dbReference type="EMBL" id="SMY05901.1"/>
    </source>
</evidence>
<sequence>MSIELFSQTTLALICGALIMLFLATAGQLRSARKALANSRATLVEIERKSYFNDLVIDSANDGLVVQSLDGLVLWANPTYFALHGRSPKEIIGRNPLSYCMPIDEMPSAEEIAAFRYEPENPNYGGLHLRRNQRGDGSLFWNQMSVSFRTAPDGTQHAIVVCRDVTEQVENEEKLRKTTAQLTFSATHDALTSIPNRKSLVTAATQELCRAAHLGTRVGLLQIDVDFFKEINEVNGHLAGDATLVHISQTLKRLARSGDHIARVGGDEFILLRPDVQGLPEIQEAGEEIARALEAPFEWNNLQLMCKVSIGVALSQAGAREPEELIQHSDFALSEVKRTGRGRVAAYDEALHLHHLHIAKRGVELSEAVFDGGLSFLHQPVIKWDTQQVLGFETLVRWDHPTDGVLRPSEFLPLAASLGLQGNIDIAAMEAGLALKMRLSAAGFRNKIVSFNASAEGLLHPDYAPKLQALVARNAIEPEHVTVEVLEATMFNDKMAMPRQADIITELRRNGFLIVLDDFGVGPVGLAHLAELNLSGVKIDQSLASKVLVDKASSRIVATVVELCADLGLDVIANGAETPEIAQELARLGCHILQGHSVERPMTAEDAIRWVHQFYLSRPSAVTRQHDDTLPQAL</sequence>
<dbReference type="AlphaFoldDB" id="A0A238L8H9"/>
<dbReference type="PROSITE" id="PS50113">
    <property type="entry name" value="PAC"/>
    <property type="match status" value="1"/>
</dbReference>
<feature type="domain" description="GGDEF" evidence="4">
    <location>
        <begin position="216"/>
        <end position="349"/>
    </location>
</feature>
<dbReference type="InterPro" id="IPR000014">
    <property type="entry name" value="PAS"/>
</dbReference>
<dbReference type="PROSITE" id="PS50112">
    <property type="entry name" value="PAS"/>
    <property type="match status" value="1"/>
</dbReference>
<protein>
    <submittedName>
        <fullName evidence="5">Phytochrome-like protein cph2</fullName>
    </submittedName>
</protein>
<dbReference type="GO" id="GO:0006355">
    <property type="term" value="P:regulation of DNA-templated transcription"/>
    <property type="evidence" value="ECO:0007669"/>
    <property type="project" value="InterPro"/>
</dbReference>